<reference evidence="1 2" key="1">
    <citation type="journal article" date="2020" name="Microb. Ecol.">
        <title>Ecogenomics of the Marine Benthic Filamentous Cyanobacterium Adonisia.</title>
        <authorList>
            <person name="Walter J.M."/>
            <person name="Coutinho F.H."/>
            <person name="Leomil L."/>
            <person name="Hargreaves P.I."/>
            <person name="Campeao M.E."/>
            <person name="Vieira V.V."/>
            <person name="Silva B.S."/>
            <person name="Fistarol G.O."/>
            <person name="Salomon P.S."/>
            <person name="Sawabe T."/>
            <person name="Mino S."/>
            <person name="Hosokawa M."/>
            <person name="Miyashita H."/>
            <person name="Maruyama F."/>
            <person name="van Verk M.C."/>
            <person name="Dutilh B.E."/>
            <person name="Thompson C.C."/>
            <person name="Thompson F.L."/>
        </authorList>
    </citation>
    <scope>NUCLEOTIDE SEQUENCE [LARGE SCALE GENOMIC DNA]</scope>
    <source>
        <strain evidence="1 2">CCMR0082</strain>
    </source>
</reference>
<dbReference type="EMBL" id="QZCE01000002">
    <property type="protein sequence ID" value="NEZ63678.1"/>
    <property type="molecule type" value="Genomic_DNA"/>
</dbReference>
<organism evidence="1 2">
    <name type="scientific">Adonisia turfae CCMR0082</name>
    <dbReference type="NCBI Taxonomy" id="2304604"/>
    <lineage>
        <taxon>Bacteria</taxon>
        <taxon>Bacillati</taxon>
        <taxon>Cyanobacteriota</taxon>
        <taxon>Adonisia</taxon>
        <taxon>Adonisia turfae</taxon>
    </lineage>
</organism>
<comment type="caution">
    <text evidence="1">The sequence shown here is derived from an EMBL/GenBank/DDBJ whole genome shotgun (WGS) entry which is preliminary data.</text>
</comment>
<proteinExistence type="predicted"/>
<name>A0A6M0S5F0_9CYAN</name>
<gene>
    <name evidence="1" type="ORF">D0962_12940</name>
</gene>
<evidence type="ECO:0000313" key="2">
    <source>
        <dbReference type="Proteomes" id="UP000473574"/>
    </source>
</evidence>
<accession>A0A6M0S5F0</accession>
<evidence type="ECO:0000313" key="1">
    <source>
        <dbReference type="EMBL" id="NEZ63678.1"/>
    </source>
</evidence>
<dbReference type="AlphaFoldDB" id="A0A6M0S5F0"/>
<dbReference type="Proteomes" id="UP000473574">
    <property type="component" value="Unassembled WGS sequence"/>
</dbReference>
<protein>
    <submittedName>
        <fullName evidence="1">Uncharacterized protein</fullName>
    </submittedName>
</protein>
<sequence>MFTVGKVNDLTLWFEIETTEQGAQPNSDTSNFPANPNAELGIKIAEFKLNNLAGMQLHYAGTDNDREDSCNALFYYYDHQPLRDNHIIIPAQNSLNIFRVHWSARTQDVNYYDDNKPEARIDIEANFYYDNNRVKD</sequence>